<proteinExistence type="inferred from homology"/>
<evidence type="ECO:0000259" key="14">
    <source>
        <dbReference type="PROSITE" id="PS50114"/>
    </source>
</evidence>
<reference evidence="15" key="1">
    <citation type="submission" date="2023-03" db="EMBL/GenBank/DDBJ databases">
        <authorList>
            <person name="Julca I."/>
        </authorList>
    </citation>
    <scope>NUCLEOTIDE SEQUENCE</scope>
</reference>
<evidence type="ECO:0000256" key="13">
    <source>
        <dbReference type="SAM" id="MobiDB-lite"/>
    </source>
</evidence>
<dbReference type="GO" id="GO:0005634">
    <property type="term" value="C:nucleus"/>
    <property type="evidence" value="ECO:0007669"/>
    <property type="project" value="UniProtKB-SubCell"/>
</dbReference>
<dbReference type="AlphaFoldDB" id="A0AAV1D780"/>
<evidence type="ECO:0000256" key="8">
    <source>
        <dbReference type="ARBA" id="ARBA00023159"/>
    </source>
</evidence>
<keyword evidence="7 11" id="KW-0238">DNA-binding</keyword>
<evidence type="ECO:0000313" key="16">
    <source>
        <dbReference type="Proteomes" id="UP001161247"/>
    </source>
</evidence>
<dbReference type="EMBL" id="OX459121">
    <property type="protein sequence ID" value="CAI9103720.1"/>
    <property type="molecule type" value="Genomic_DNA"/>
</dbReference>
<dbReference type="GO" id="GO:0043565">
    <property type="term" value="F:sequence-specific DNA binding"/>
    <property type="evidence" value="ECO:0007669"/>
    <property type="project" value="InterPro"/>
</dbReference>
<evidence type="ECO:0000256" key="6">
    <source>
        <dbReference type="ARBA" id="ARBA00023015"/>
    </source>
</evidence>
<feature type="region of interest" description="Disordered" evidence="13">
    <location>
        <begin position="190"/>
        <end position="228"/>
    </location>
</feature>
<dbReference type="InterPro" id="IPR051140">
    <property type="entry name" value="GATA_TF"/>
</dbReference>
<keyword evidence="10 11" id="KW-0539">Nucleus</keyword>
<comment type="similarity">
    <text evidence="2 11">Belongs to the type IV zinc-finger family. Class A subfamily.</text>
</comment>
<feature type="compositionally biased region" description="Basic and acidic residues" evidence="13">
    <location>
        <begin position="69"/>
        <end position="79"/>
    </location>
</feature>
<keyword evidence="9 11" id="KW-0804">Transcription</keyword>
<comment type="function">
    <text evidence="11">Transcriptional activator that specifically binds 5'-GATA-3' or 5'-GAT-3' motifs within gene promoters.</text>
</comment>
<keyword evidence="5" id="KW-0862">Zinc</keyword>
<keyword evidence="4 12" id="KW-0863">Zinc-finger</keyword>
<evidence type="ECO:0000256" key="5">
    <source>
        <dbReference type="ARBA" id="ARBA00022833"/>
    </source>
</evidence>
<dbReference type="Gene3D" id="3.30.50.10">
    <property type="entry name" value="Erythroid Transcription Factor GATA-1, subunit A"/>
    <property type="match status" value="1"/>
</dbReference>
<sequence length="385" mass="41369">MDCMAAKALKNSSFLSDFGGKSSTLQQQQPGGSVDDVWYVASAGAGGLNLNNVPGDDFSVDDLLDFSDKDFKDGPLKGEGEEDEEKEEDSISDDSSSSPHHHRSSNFSSFSETDDFGLLLAQQLTAPADNLENLEWLSQFVDDSQSELSLLCPVGSVKDKNGSFSFSGKWAQPAAVSMIRVPCFPLPVPVKARSKRSRPNGRGWSGSPSLTSITTTESSTTTTSSSSYGSSALSPFAAAFSNAVQDLDLFSSGEKPPAKKQKVKKPPAPATAVADTGSGSSGLVVSRRCTHCQVQKTPQWRAGPLGPKTLCNACGVRYKSGRLFPEYRPACSPTFSQEVHSNSHRKVLEMRRKKEMEEVGSSSEGQAGRISRRVFVLIGDLQNQY</sequence>
<evidence type="ECO:0000256" key="2">
    <source>
        <dbReference type="ARBA" id="ARBA00005694"/>
    </source>
</evidence>
<dbReference type="PIRSF" id="PIRSF016992">
    <property type="entry name" value="TF_GATA_plant"/>
    <property type="match status" value="1"/>
</dbReference>
<comment type="subcellular location">
    <subcellularLocation>
        <location evidence="1 11">Nucleus</location>
    </subcellularLocation>
</comment>
<protein>
    <recommendedName>
        <fullName evidence="11">GATA transcription factor</fullName>
    </recommendedName>
</protein>
<evidence type="ECO:0000256" key="7">
    <source>
        <dbReference type="ARBA" id="ARBA00023125"/>
    </source>
</evidence>
<name>A0AAV1D780_OLDCO</name>
<feature type="compositionally biased region" description="Acidic residues" evidence="13">
    <location>
        <begin position="80"/>
        <end position="92"/>
    </location>
</feature>
<evidence type="ECO:0000256" key="1">
    <source>
        <dbReference type="ARBA" id="ARBA00004123"/>
    </source>
</evidence>
<keyword evidence="6 11" id="KW-0805">Transcription regulation</keyword>
<dbReference type="CDD" id="cd00202">
    <property type="entry name" value="ZnF_GATA"/>
    <property type="match status" value="1"/>
</dbReference>
<keyword evidence="3" id="KW-0479">Metal-binding</keyword>
<organism evidence="15 16">
    <name type="scientific">Oldenlandia corymbosa var. corymbosa</name>
    <dbReference type="NCBI Taxonomy" id="529605"/>
    <lineage>
        <taxon>Eukaryota</taxon>
        <taxon>Viridiplantae</taxon>
        <taxon>Streptophyta</taxon>
        <taxon>Embryophyta</taxon>
        <taxon>Tracheophyta</taxon>
        <taxon>Spermatophyta</taxon>
        <taxon>Magnoliopsida</taxon>
        <taxon>eudicotyledons</taxon>
        <taxon>Gunneridae</taxon>
        <taxon>Pentapetalae</taxon>
        <taxon>asterids</taxon>
        <taxon>lamiids</taxon>
        <taxon>Gentianales</taxon>
        <taxon>Rubiaceae</taxon>
        <taxon>Rubioideae</taxon>
        <taxon>Spermacoceae</taxon>
        <taxon>Hedyotis-Oldenlandia complex</taxon>
        <taxon>Oldenlandia</taxon>
    </lineage>
</organism>
<keyword evidence="16" id="KW-1185">Reference proteome</keyword>
<dbReference type="InterPro" id="IPR016679">
    <property type="entry name" value="TF_GATA_pln"/>
</dbReference>
<feature type="region of interest" description="Disordered" evidence="13">
    <location>
        <begin position="69"/>
        <end position="108"/>
    </location>
</feature>
<evidence type="ECO:0000256" key="11">
    <source>
        <dbReference type="PIRNR" id="PIRNR016992"/>
    </source>
</evidence>
<dbReference type="SUPFAM" id="SSF57716">
    <property type="entry name" value="Glucocorticoid receptor-like (DNA-binding domain)"/>
    <property type="match status" value="1"/>
</dbReference>
<evidence type="ECO:0000256" key="3">
    <source>
        <dbReference type="ARBA" id="ARBA00022723"/>
    </source>
</evidence>
<gene>
    <name evidence="15" type="ORF">OLC1_LOCUS12817</name>
</gene>
<dbReference type="FunFam" id="3.30.50.10:FF:000018">
    <property type="entry name" value="GATA transcription factor"/>
    <property type="match status" value="1"/>
</dbReference>
<dbReference type="GO" id="GO:0045893">
    <property type="term" value="P:positive regulation of DNA-templated transcription"/>
    <property type="evidence" value="ECO:0007669"/>
    <property type="project" value="InterPro"/>
</dbReference>
<evidence type="ECO:0000313" key="15">
    <source>
        <dbReference type="EMBL" id="CAI9103720.1"/>
    </source>
</evidence>
<dbReference type="PROSITE" id="PS50114">
    <property type="entry name" value="GATA_ZN_FINGER_2"/>
    <property type="match status" value="1"/>
</dbReference>
<evidence type="ECO:0000256" key="9">
    <source>
        <dbReference type="ARBA" id="ARBA00023163"/>
    </source>
</evidence>
<dbReference type="InterPro" id="IPR000679">
    <property type="entry name" value="Znf_GATA"/>
</dbReference>
<dbReference type="SMART" id="SM00401">
    <property type="entry name" value="ZnF_GATA"/>
    <property type="match status" value="1"/>
</dbReference>
<accession>A0AAV1D780</accession>
<feature type="domain" description="GATA-type" evidence="14">
    <location>
        <begin position="283"/>
        <end position="319"/>
    </location>
</feature>
<dbReference type="PANTHER" id="PTHR45658:SF41">
    <property type="entry name" value="GATA TRANSCRIPTION FACTOR 3"/>
    <property type="match status" value="1"/>
</dbReference>
<dbReference type="GO" id="GO:0030154">
    <property type="term" value="P:cell differentiation"/>
    <property type="evidence" value="ECO:0007669"/>
    <property type="project" value="TreeGrafter"/>
</dbReference>
<dbReference type="GO" id="GO:0008270">
    <property type="term" value="F:zinc ion binding"/>
    <property type="evidence" value="ECO:0007669"/>
    <property type="project" value="UniProtKB-KW"/>
</dbReference>
<dbReference type="InterPro" id="IPR013088">
    <property type="entry name" value="Znf_NHR/GATA"/>
</dbReference>
<evidence type="ECO:0000256" key="4">
    <source>
        <dbReference type="ARBA" id="ARBA00022771"/>
    </source>
</evidence>
<dbReference type="PROSITE" id="PS00344">
    <property type="entry name" value="GATA_ZN_FINGER_1"/>
    <property type="match status" value="1"/>
</dbReference>
<dbReference type="PANTHER" id="PTHR45658">
    <property type="entry name" value="GATA TRANSCRIPTION FACTOR"/>
    <property type="match status" value="1"/>
</dbReference>
<evidence type="ECO:0000256" key="12">
    <source>
        <dbReference type="PROSITE-ProRule" id="PRU00094"/>
    </source>
</evidence>
<dbReference type="Proteomes" id="UP001161247">
    <property type="component" value="Chromosome 4"/>
</dbReference>
<dbReference type="Pfam" id="PF00320">
    <property type="entry name" value="GATA"/>
    <property type="match status" value="1"/>
</dbReference>
<keyword evidence="8 11" id="KW-0010">Activator</keyword>
<feature type="region of interest" description="Disordered" evidence="13">
    <location>
        <begin position="251"/>
        <end position="283"/>
    </location>
</feature>
<evidence type="ECO:0000256" key="10">
    <source>
        <dbReference type="ARBA" id="ARBA00023242"/>
    </source>
</evidence>
<feature type="compositionally biased region" description="Low complexity" evidence="13">
    <location>
        <begin position="207"/>
        <end position="228"/>
    </location>
</feature>
<feature type="compositionally biased region" description="Low complexity" evidence="13">
    <location>
        <begin position="270"/>
        <end position="282"/>
    </location>
</feature>